<keyword evidence="1" id="KW-0812">Transmembrane</keyword>
<keyword evidence="1" id="KW-1133">Transmembrane helix</keyword>
<dbReference type="AlphaFoldDB" id="A0A8T4L5L5"/>
<comment type="caution">
    <text evidence="2">The sequence shown here is derived from an EMBL/GenBank/DDBJ whole genome shotgun (WGS) entry which is preliminary data.</text>
</comment>
<organism evidence="2 3">
    <name type="scientific">Candidatus Iainarchaeum sp</name>
    <dbReference type="NCBI Taxonomy" id="3101447"/>
    <lineage>
        <taxon>Archaea</taxon>
        <taxon>Candidatus Iainarchaeota</taxon>
        <taxon>Candidatus Iainarchaeia</taxon>
        <taxon>Candidatus Iainarchaeales</taxon>
        <taxon>Candidatus Iainarchaeaceae</taxon>
        <taxon>Candidatus Iainarchaeum</taxon>
    </lineage>
</organism>
<reference evidence="2" key="2">
    <citation type="submission" date="2021-05" db="EMBL/GenBank/DDBJ databases">
        <title>Protein family content uncovers lineage relationships and bacterial pathway maintenance mechanisms in DPANN archaea.</title>
        <authorList>
            <person name="Castelle C.J."/>
            <person name="Meheust R."/>
            <person name="Jaffe A.L."/>
            <person name="Seitz K."/>
            <person name="Gong X."/>
            <person name="Baker B.J."/>
            <person name="Banfield J.F."/>
        </authorList>
    </citation>
    <scope>NUCLEOTIDE SEQUENCE</scope>
    <source>
        <strain evidence="2">RIFCSPLOWO2_01_FULL_AR10_48_17</strain>
    </source>
</reference>
<evidence type="ECO:0000256" key="1">
    <source>
        <dbReference type="SAM" id="Phobius"/>
    </source>
</evidence>
<evidence type="ECO:0000313" key="2">
    <source>
        <dbReference type="EMBL" id="MBS3062141.1"/>
    </source>
</evidence>
<gene>
    <name evidence="2" type="ORF">J4215_06165</name>
</gene>
<feature type="transmembrane region" description="Helical" evidence="1">
    <location>
        <begin position="6"/>
        <end position="24"/>
    </location>
</feature>
<dbReference type="EMBL" id="JAGVWC010000012">
    <property type="protein sequence ID" value="MBS3062141.1"/>
    <property type="molecule type" value="Genomic_DNA"/>
</dbReference>
<sequence length="86" mass="9081">MVEVLYLGPVLTIIVLAILVYIAIKGGKSIVSLAINSVIGLVILVVINFLPFIQIPINIWTILITALGGIPGIALLILLNLLGIVI</sequence>
<accession>A0A8T4L5L5</accession>
<dbReference type="InterPro" id="IPR010001">
    <property type="entry name" value="BofA"/>
</dbReference>
<feature type="transmembrane region" description="Helical" evidence="1">
    <location>
        <begin position="59"/>
        <end position="82"/>
    </location>
</feature>
<feature type="transmembrane region" description="Helical" evidence="1">
    <location>
        <begin position="31"/>
        <end position="53"/>
    </location>
</feature>
<proteinExistence type="predicted"/>
<dbReference type="Proteomes" id="UP000675968">
    <property type="component" value="Unassembled WGS sequence"/>
</dbReference>
<evidence type="ECO:0000313" key="3">
    <source>
        <dbReference type="Proteomes" id="UP000675968"/>
    </source>
</evidence>
<reference evidence="2" key="1">
    <citation type="submission" date="2021-03" db="EMBL/GenBank/DDBJ databases">
        <authorList>
            <person name="Jaffe A."/>
        </authorList>
    </citation>
    <scope>NUCLEOTIDE SEQUENCE</scope>
    <source>
        <strain evidence="2">RIFCSPLOWO2_01_FULL_AR10_48_17</strain>
    </source>
</reference>
<protein>
    <submittedName>
        <fullName evidence="2">Pro-sigmaK processing inhibitor BofA family protein</fullName>
    </submittedName>
</protein>
<name>A0A8T4L5L5_9ARCH</name>
<keyword evidence="1" id="KW-0472">Membrane</keyword>
<dbReference type="Pfam" id="PF07441">
    <property type="entry name" value="BofA"/>
    <property type="match status" value="1"/>
</dbReference>